<keyword evidence="2" id="KW-1185">Reference proteome</keyword>
<evidence type="ECO:0008006" key="3">
    <source>
        <dbReference type="Google" id="ProtNLM"/>
    </source>
</evidence>
<evidence type="ECO:0000313" key="2">
    <source>
        <dbReference type="Proteomes" id="UP000308549"/>
    </source>
</evidence>
<dbReference type="Proteomes" id="UP000308549">
    <property type="component" value="Unassembled WGS sequence"/>
</dbReference>
<organism evidence="1 2">
    <name type="scientific">Salinomyces thailandicus</name>
    <dbReference type="NCBI Taxonomy" id="706561"/>
    <lineage>
        <taxon>Eukaryota</taxon>
        <taxon>Fungi</taxon>
        <taxon>Dikarya</taxon>
        <taxon>Ascomycota</taxon>
        <taxon>Pezizomycotina</taxon>
        <taxon>Dothideomycetes</taxon>
        <taxon>Dothideomycetidae</taxon>
        <taxon>Mycosphaerellales</taxon>
        <taxon>Teratosphaeriaceae</taxon>
        <taxon>Salinomyces</taxon>
    </lineage>
</organism>
<dbReference type="EMBL" id="NAJL01000006">
    <property type="protein sequence ID" value="TKA32024.1"/>
    <property type="molecule type" value="Genomic_DNA"/>
</dbReference>
<reference evidence="1 2" key="1">
    <citation type="submission" date="2017-03" db="EMBL/GenBank/DDBJ databases">
        <title>Genomes of endolithic fungi from Antarctica.</title>
        <authorList>
            <person name="Coleine C."/>
            <person name="Masonjones S."/>
            <person name="Stajich J.E."/>
        </authorList>
    </citation>
    <scope>NUCLEOTIDE SEQUENCE [LARGE SCALE GENOMIC DNA]</scope>
    <source>
        <strain evidence="1 2">CCFEE 6315</strain>
    </source>
</reference>
<comment type="caution">
    <text evidence="1">The sequence shown here is derived from an EMBL/GenBank/DDBJ whole genome shotgun (WGS) entry which is preliminary data.</text>
</comment>
<protein>
    <recommendedName>
        <fullName evidence="3">F-box domain-containing protein</fullName>
    </recommendedName>
</protein>
<dbReference type="OrthoDB" id="3824397at2759"/>
<proteinExistence type="predicted"/>
<dbReference type="AlphaFoldDB" id="A0A4U0UA22"/>
<evidence type="ECO:0000313" key="1">
    <source>
        <dbReference type="EMBL" id="TKA32024.1"/>
    </source>
</evidence>
<accession>A0A4U0UA22</accession>
<name>A0A4U0UA22_9PEZI</name>
<sequence>MAAATQVFAVPELLELILLPLDFPTLYRLKRVNRTFLNTLAGSRLLRRKMFLEAADGGRDVQINPLLPSKGRLPHLPQQSLDWWSQKLRLVMPAVCLYYKPSGTSGDGAARRTEGFWVMYTYRALQRLMRLRGRSWRKMNVMDCAGTVAVWMGPDVKDCWNIEGGRQWKLGELMDHVWSIGESMLRRIEASVKALEAEEDRAAVRRNQIKHSDCVCM</sequence>
<gene>
    <name evidence="1" type="ORF">B0A50_01270</name>
</gene>